<dbReference type="Pfam" id="PF13246">
    <property type="entry name" value="Cation_ATPase"/>
    <property type="match status" value="1"/>
</dbReference>
<organism evidence="2 3">
    <name type="scientific">Cystoisospora suis</name>
    <dbReference type="NCBI Taxonomy" id="483139"/>
    <lineage>
        <taxon>Eukaryota</taxon>
        <taxon>Sar</taxon>
        <taxon>Alveolata</taxon>
        <taxon>Apicomplexa</taxon>
        <taxon>Conoidasida</taxon>
        <taxon>Coccidia</taxon>
        <taxon>Eucoccidiorida</taxon>
        <taxon>Eimeriorina</taxon>
        <taxon>Sarcocystidae</taxon>
        <taxon>Cystoisospora</taxon>
    </lineage>
</organism>
<keyword evidence="3" id="KW-1185">Reference proteome</keyword>
<dbReference type="GeneID" id="94430847"/>
<dbReference type="EMBL" id="MIGC01003950">
    <property type="protein sequence ID" value="PHJ18682.1"/>
    <property type="molecule type" value="Genomic_DNA"/>
</dbReference>
<dbReference type="GO" id="GO:0000166">
    <property type="term" value="F:nucleotide binding"/>
    <property type="evidence" value="ECO:0007669"/>
    <property type="project" value="InterPro"/>
</dbReference>
<evidence type="ECO:0000313" key="2">
    <source>
        <dbReference type="EMBL" id="PHJ18682.1"/>
    </source>
</evidence>
<dbReference type="Gene3D" id="3.40.50.1000">
    <property type="entry name" value="HAD superfamily/HAD-like"/>
    <property type="match status" value="1"/>
</dbReference>
<proteinExistence type="predicted"/>
<feature type="non-terminal residue" evidence="2">
    <location>
        <position position="673"/>
    </location>
</feature>
<feature type="region of interest" description="Disordered" evidence="1">
    <location>
        <begin position="413"/>
        <end position="453"/>
    </location>
</feature>
<name>A0A2C6KQF0_9APIC</name>
<feature type="region of interest" description="Disordered" evidence="1">
    <location>
        <begin position="257"/>
        <end position="332"/>
    </location>
</feature>
<dbReference type="SUPFAM" id="SSF56784">
    <property type="entry name" value="HAD-like"/>
    <property type="match status" value="1"/>
</dbReference>
<feature type="compositionally biased region" description="Low complexity" evidence="1">
    <location>
        <begin position="110"/>
        <end position="131"/>
    </location>
</feature>
<sequence>MTEDNSSIEGEDEDDEWGNEPCETGGGKCECCGCDMGMIQEDPFSVSSSSSCSSSAFPQIEASAPGVSLHSFKSQSETGYPSDVRTSDGAYIPPPHERATRTSPVAFSVPPSHLPGSIPSSPSLAGAGASSRTVQRVPLDSPSSRSEEQSSISVSMSTSSDQHCTATANLPSLSRPQSAQHLFSRNPQGLERSFSITLRSASRLESTKSISRERWSLYTAEAVLSRSHSLNGNQEDCQMTRARDAAYISVVAHTASNQDISEPGRQTADADLSSVPVAPSPAPSVTSPSHPSQRSGSCTPAATAGTAARVSVAPGDGRPSSSPSHLHHRPHNHGGLVAVQLAALRLTPEAEYDASSPDELALTAAAKHMGAEFICRPSLSTIQLALTTSYAEDCLLSAADKAHLSRLRQSIKTEQEHEARRAEERESESNKDDEVTARAKNGERFSGIKEKEEDETPGTYVPVVVFDVLEVLEFDNFRKRMSVVIRDRDGRLRLLVKGADSSVLDIAARGQDKLKRDLTDQLAEMASQGLRTLVMGQRYLTEKQFQKYRAMLLAAKGETGDRKEEALNAVLARIEKNIELLGASGIDDKLQDQVAETISDIKQAGVKLWVLTGDKMETAIAIGHSCSILSDATYNAIVDGTSQEAVREQLHQYMSYIVAAQLASEAFEQIALR</sequence>
<protein>
    <submittedName>
        <fullName evidence="2">Phospholipid-translocating p-type flippase subfamily protein</fullName>
    </submittedName>
</protein>
<comment type="caution">
    <text evidence="2">The sequence shown here is derived from an EMBL/GenBank/DDBJ whole genome shotgun (WGS) entry which is preliminary data.</text>
</comment>
<feature type="compositionally biased region" description="Low complexity" evidence="1">
    <location>
        <begin position="273"/>
        <end position="292"/>
    </location>
</feature>
<dbReference type="OrthoDB" id="377733at2759"/>
<accession>A0A2C6KQF0</accession>
<dbReference type="GO" id="GO:0005886">
    <property type="term" value="C:plasma membrane"/>
    <property type="evidence" value="ECO:0007669"/>
    <property type="project" value="TreeGrafter"/>
</dbReference>
<dbReference type="GO" id="GO:0045332">
    <property type="term" value="P:phospholipid translocation"/>
    <property type="evidence" value="ECO:0007669"/>
    <property type="project" value="TreeGrafter"/>
</dbReference>
<feature type="compositionally biased region" description="Low complexity" evidence="1">
    <location>
        <begin position="141"/>
        <end position="160"/>
    </location>
</feature>
<dbReference type="InterPro" id="IPR023214">
    <property type="entry name" value="HAD_sf"/>
</dbReference>
<feature type="region of interest" description="Disordered" evidence="1">
    <location>
        <begin position="1"/>
        <end position="22"/>
    </location>
</feature>
<dbReference type="RefSeq" id="XP_067920388.1">
    <property type="nucleotide sequence ID" value="XM_068067636.1"/>
</dbReference>
<dbReference type="PANTHER" id="PTHR24092">
    <property type="entry name" value="PROBABLE PHOSPHOLIPID-TRANSPORTING ATPASE"/>
    <property type="match status" value="1"/>
</dbReference>
<dbReference type="PANTHER" id="PTHR24092:SF150">
    <property type="entry name" value="PHOSPHOLIPID-TRANSPORTING ATPASE"/>
    <property type="match status" value="1"/>
</dbReference>
<feature type="compositionally biased region" description="Basic and acidic residues" evidence="1">
    <location>
        <begin position="413"/>
        <end position="451"/>
    </location>
</feature>
<dbReference type="AlphaFoldDB" id="A0A2C6KQF0"/>
<evidence type="ECO:0000313" key="3">
    <source>
        <dbReference type="Proteomes" id="UP000221165"/>
    </source>
</evidence>
<dbReference type="Proteomes" id="UP000221165">
    <property type="component" value="Unassembled WGS sequence"/>
</dbReference>
<dbReference type="VEuPathDB" id="ToxoDB:CSUI_007491"/>
<feature type="compositionally biased region" description="Polar residues" evidence="1">
    <location>
        <begin position="161"/>
        <end position="178"/>
    </location>
</feature>
<dbReference type="InterPro" id="IPR023299">
    <property type="entry name" value="ATPase_P-typ_cyto_dom_N"/>
</dbReference>
<dbReference type="SUPFAM" id="SSF81660">
    <property type="entry name" value="Metal cation-transporting ATPase, ATP-binding domain N"/>
    <property type="match status" value="1"/>
</dbReference>
<dbReference type="GO" id="GO:0140326">
    <property type="term" value="F:ATPase-coupled intramembrane lipid transporter activity"/>
    <property type="evidence" value="ECO:0007669"/>
    <property type="project" value="TreeGrafter"/>
</dbReference>
<gene>
    <name evidence="2" type="ORF">CSUI_007491</name>
</gene>
<feature type="compositionally biased region" description="Acidic residues" evidence="1">
    <location>
        <begin position="9"/>
        <end position="18"/>
    </location>
</feature>
<dbReference type="InterPro" id="IPR036412">
    <property type="entry name" value="HAD-like_sf"/>
</dbReference>
<reference evidence="2 3" key="1">
    <citation type="journal article" date="2017" name="Int. J. Parasitol.">
        <title>The genome of the protozoan parasite Cystoisospora suis and a reverse vaccinology approach to identify vaccine candidates.</title>
        <authorList>
            <person name="Palmieri N."/>
            <person name="Shrestha A."/>
            <person name="Ruttkowski B."/>
            <person name="Beck T."/>
            <person name="Vogl C."/>
            <person name="Tomley F."/>
            <person name="Blake D.P."/>
            <person name="Joachim A."/>
        </authorList>
    </citation>
    <scope>NUCLEOTIDE SEQUENCE [LARGE SCALE GENOMIC DNA]</scope>
    <source>
        <strain evidence="2 3">Wien I</strain>
    </source>
</reference>
<dbReference type="Gene3D" id="3.40.1110.10">
    <property type="entry name" value="Calcium-transporting ATPase, cytoplasmic domain N"/>
    <property type="match status" value="1"/>
</dbReference>
<feature type="region of interest" description="Disordered" evidence="1">
    <location>
        <begin position="65"/>
        <end position="178"/>
    </location>
</feature>
<evidence type="ECO:0000256" key="1">
    <source>
        <dbReference type="SAM" id="MobiDB-lite"/>
    </source>
</evidence>